<evidence type="ECO:0000313" key="12">
    <source>
        <dbReference type="EMBL" id="KAF0685172.1"/>
    </source>
</evidence>
<dbReference type="InterPro" id="IPR036770">
    <property type="entry name" value="Ankyrin_rpt-contain_sf"/>
</dbReference>
<dbReference type="GO" id="GO:0051015">
    <property type="term" value="F:actin filament binding"/>
    <property type="evidence" value="ECO:0007669"/>
    <property type="project" value="TreeGrafter"/>
</dbReference>
<dbReference type="OrthoDB" id="62810at2759"/>
<dbReference type="GO" id="GO:0000146">
    <property type="term" value="F:microfilament motor activity"/>
    <property type="evidence" value="ECO:0007669"/>
    <property type="project" value="TreeGrafter"/>
</dbReference>
<organism evidence="13 14">
    <name type="scientific">Aphanomyces stellatus</name>
    <dbReference type="NCBI Taxonomy" id="120398"/>
    <lineage>
        <taxon>Eukaryota</taxon>
        <taxon>Sar</taxon>
        <taxon>Stramenopiles</taxon>
        <taxon>Oomycota</taxon>
        <taxon>Saprolegniomycetes</taxon>
        <taxon>Saprolegniales</taxon>
        <taxon>Verrucalvaceae</taxon>
        <taxon>Aphanomyces</taxon>
    </lineage>
</organism>
<feature type="domain" description="PH" evidence="9">
    <location>
        <begin position="1261"/>
        <end position="1367"/>
    </location>
</feature>
<sequence>MFIKTKSQEVRDAAAVTKKGPGLKLPQPLTPKRSEASIVMKTNSVIGVDPSLLHAGSRVWVPDAKVLWCVGEVSAIAADGIADVYVPESSDDKNQKVAASTMLGFDPSHLVDHADIAQMNNMHEAPLLSVLHRRYLNDHIYTFTTDILISVNPYKSIPLLYDISSFMASAKSKMDCELKVPHLFSIAEKAHRDMRAVRGTAQSIVVSGESGAGKTEACKHVMKYLAVASRQADEPTKAQAVSPSTLLHEKIEECVLLSNYVLESFGNAKTKRNDNSSRFGKYIQILYNADGRMCGVAMKHFLLEKTRIVVPETEERNYHVFYQMLAGLDATEKAELELSTATDYGYLTYGNCIEIDGVDDAADFRVLRSSMDKLGFTTATQKDIFQILAAILKLGNATFVPSQNDKESCQFAPDVPVQKIAMLLGVNPVELEQKMTTQTTVTGRGSILHMKLTCDQADHAKHAFCKYIYGEVFNYLIGRMNSSSTDSVQAASKSKSYIGILDIFGFEIMPTNSFEQLCINFTNEMLQQQFNKHVFVLEQARYAAEGISVSVIEFQDNQECLDLIQKQPSGLMPLLDEQIMLKRKTTDRQLLTIYHQTHLDKHAHYGKSRFESDDFVVKHYAGDVVYHINGFIAKNNDNLHEDLMDLLRSSSLQLVKSILNGPAPASLSRSKCDSAPTTPSNNHRRQASSISGSTTVASKFKAQLAGLMEMLGSTTPHYIKCIKPNNIKFAGGFSSELVRDQLIYSGILEVIKIRQQGYPIRRPFDQFYETFGIILRKKNPSTSALEGSRQIAAKALLPNAFQIGKTEIYLRYGQLELLQSVLVTAKGEIATIIQSKFWRRVVALRQYTTLKRGMILLQAKWRQVFATSNFQKFMQATLKLQASFRRKCLTTQYKRQQSAAIVLHAIGRGFTTRRRIVQQVKMNAAAIEIQRIARGYLQRTMLVRELKCQQASAVVIQAHFRGYRTLKQFCNIYKSVVLIQATFRAHRNRQRFLKGKAAAVASQALIRKILQRKKFVHQRKMAIRLQALARMIPCRAKFVRTQQSARLLQSVIRGFQARQRYAILKRSMSVVYYAVLMSHYKKAYARQRANAICIQRSIRVFLNRRSYIALMRSVKTIQQHVRKWSRAQQLRTQLYALRSACERRDSDFVVLKLRESSDLIYIRHSENEFNSLLHVAAAMGDLNVVKYIALHDATTLAAVNRQGNTPLHEACLHARLDVAKYLLYHAPVIKSTGPETSTEPATDDAEQSKSHLTTNVDMNGVTVMSGYLKKRRETSGWMARYVVLRNTNQVPELHYFNNKDKVATGKSDRTIDLTKALFKKCDDISFAFEIHSPELLRGRNREGRLYFQAASEMELQAWLACLRDTIPSNLETRLFAMQRGAGSIQFVDRTNQRMWANAINAKGETLLHLSARGRAASDPKEGVKSTLMALEHAPEKQHNQTAHDGVDEGNKLLAKVDVNEVEAIKLTLWLLEHGADINKLSLEKVTGLKLSIQSNYLTLAKHLLDRGATTAELTPLDLSVVQALKTDLTRTAISNAQSQDKEPVLFLLKQPGLVRNSSYVSIYIEQVGLPNAPQFSRPRLVLSVYDTQKNLVEKKQQVTSLPLVQSSSLYWGCTWHMQTPMENLPSGALVVIEVVSQQSSSAALMPSSPRYGATDPICWTYIQIDKRTTDTATLNAEMFKYPIDLKGKKLHRFDGFVSGDIALSHA</sequence>
<evidence type="ECO:0000259" key="11">
    <source>
        <dbReference type="PROSITE" id="PS51911"/>
    </source>
</evidence>
<dbReference type="GO" id="GO:0007015">
    <property type="term" value="P:actin filament organization"/>
    <property type="evidence" value="ECO:0007669"/>
    <property type="project" value="TreeGrafter"/>
</dbReference>
<dbReference type="Pfam" id="PF00063">
    <property type="entry name" value="Myosin_head"/>
    <property type="match status" value="1"/>
</dbReference>
<dbReference type="Gene3D" id="1.20.5.4820">
    <property type="match status" value="1"/>
</dbReference>
<feature type="binding site" evidence="7">
    <location>
        <begin position="208"/>
        <end position="215"/>
    </location>
    <ligand>
        <name>ATP</name>
        <dbReference type="ChEBI" id="CHEBI:30616"/>
    </ligand>
</feature>
<keyword evidence="2 7" id="KW-0067">ATP-binding</keyword>
<dbReference type="Gene3D" id="1.20.58.530">
    <property type="match status" value="1"/>
</dbReference>
<dbReference type="GO" id="GO:0016020">
    <property type="term" value="C:membrane"/>
    <property type="evidence" value="ECO:0007669"/>
    <property type="project" value="TreeGrafter"/>
</dbReference>
<dbReference type="InterPro" id="IPR001609">
    <property type="entry name" value="Myosin_head_motor_dom-like"/>
</dbReference>
<feature type="domain" description="Myosin motor" evidence="10">
    <location>
        <begin position="111"/>
        <end position="823"/>
    </location>
</feature>
<protein>
    <submittedName>
        <fullName evidence="13">Aste57867_22874 protein</fullName>
    </submittedName>
</protein>
<evidence type="ECO:0000313" key="13">
    <source>
        <dbReference type="EMBL" id="VFT99524.1"/>
    </source>
</evidence>
<keyword evidence="3 7" id="KW-0518">Myosin</keyword>
<dbReference type="Pfam" id="PF00612">
    <property type="entry name" value="IQ"/>
    <property type="match status" value="4"/>
</dbReference>
<dbReference type="PRINTS" id="PR00193">
    <property type="entry name" value="MYOSINHEAVY"/>
</dbReference>
<dbReference type="PANTHER" id="PTHR13140:SF845">
    <property type="entry name" value="MYOSIN-LIKE PROTEIN"/>
    <property type="match status" value="1"/>
</dbReference>
<dbReference type="PROSITE" id="PS50003">
    <property type="entry name" value="PH_DOMAIN"/>
    <property type="match status" value="1"/>
</dbReference>
<evidence type="ECO:0000256" key="6">
    <source>
        <dbReference type="PROSITE-ProRule" id="PRU00023"/>
    </source>
</evidence>
<evidence type="ECO:0000256" key="7">
    <source>
        <dbReference type="PROSITE-ProRule" id="PRU00782"/>
    </source>
</evidence>
<feature type="region of interest" description="Actin-binding" evidence="7">
    <location>
        <begin position="704"/>
        <end position="726"/>
    </location>
</feature>
<reference evidence="12" key="2">
    <citation type="submission" date="2019-06" db="EMBL/GenBank/DDBJ databases">
        <title>Genomics analysis of Aphanomyces spp. identifies a new class of oomycete effector associated with host adaptation.</title>
        <authorList>
            <person name="Gaulin E."/>
        </authorList>
    </citation>
    <scope>NUCLEOTIDE SEQUENCE</scope>
    <source>
        <strain evidence="12">CBS 578.67</strain>
    </source>
</reference>
<feature type="domain" description="C2 Aida-type" evidence="11">
    <location>
        <begin position="1548"/>
        <end position="1706"/>
    </location>
</feature>
<dbReference type="PROSITE" id="PS50096">
    <property type="entry name" value="IQ"/>
    <property type="match status" value="6"/>
</dbReference>
<evidence type="ECO:0000259" key="10">
    <source>
        <dbReference type="PROSITE" id="PS51456"/>
    </source>
</evidence>
<comment type="similarity">
    <text evidence="7">Belongs to the TRAFAC class myosin-kinesin ATPase superfamily. Myosin family.</text>
</comment>
<dbReference type="Gene3D" id="1.10.10.820">
    <property type="match status" value="1"/>
</dbReference>
<dbReference type="PANTHER" id="PTHR13140">
    <property type="entry name" value="MYOSIN"/>
    <property type="match status" value="1"/>
</dbReference>
<dbReference type="InterPro" id="IPR011993">
    <property type="entry name" value="PH-like_dom_sf"/>
</dbReference>
<dbReference type="PROSITE" id="PS50088">
    <property type="entry name" value="ANK_REPEAT"/>
    <property type="match status" value="1"/>
</dbReference>
<dbReference type="SMART" id="SM00242">
    <property type="entry name" value="MYSc"/>
    <property type="match status" value="1"/>
</dbReference>
<evidence type="ECO:0000313" key="14">
    <source>
        <dbReference type="Proteomes" id="UP000332933"/>
    </source>
</evidence>
<dbReference type="SMART" id="SM00248">
    <property type="entry name" value="ANK"/>
    <property type="match status" value="3"/>
</dbReference>
<dbReference type="Gene3D" id="2.30.29.30">
    <property type="entry name" value="Pleckstrin-homology domain (PH domain)/Phosphotyrosine-binding domain (PTB)"/>
    <property type="match status" value="1"/>
</dbReference>
<feature type="region of interest" description="Disordered" evidence="8">
    <location>
        <begin position="663"/>
        <end position="694"/>
    </location>
</feature>
<dbReference type="SUPFAM" id="SSF48403">
    <property type="entry name" value="Ankyrin repeat"/>
    <property type="match status" value="1"/>
</dbReference>
<dbReference type="SUPFAM" id="SSF52540">
    <property type="entry name" value="P-loop containing nucleoside triphosphate hydrolases"/>
    <property type="match status" value="1"/>
</dbReference>
<dbReference type="Pfam" id="PF00169">
    <property type="entry name" value="PH"/>
    <property type="match status" value="1"/>
</dbReference>
<keyword evidence="1 7" id="KW-0547">Nucleotide-binding</keyword>
<evidence type="ECO:0000256" key="1">
    <source>
        <dbReference type="ARBA" id="ARBA00022741"/>
    </source>
</evidence>
<feature type="compositionally biased region" description="Polar residues" evidence="8">
    <location>
        <begin position="675"/>
        <end position="694"/>
    </location>
</feature>
<gene>
    <name evidence="13" type="primary">Aste57867_22874</name>
    <name evidence="12" type="ORF">As57867_022803</name>
    <name evidence="13" type="ORF">ASTE57867_22874</name>
</gene>
<evidence type="ECO:0000256" key="5">
    <source>
        <dbReference type="ARBA" id="ARBA00023203"/>
    </source>
</evidence>
<dbReference type="InterPro" id="IPR025939">
    <property type="entry name" value="Aida_C"/>
</dbReference>
<dbReference type="InterPro" id="IPR002110">
    <property type="entry name" value="Ankyrin_rpt"/>
</dbReference>
<dbReference type="Gene3D" id="1.20.5.190">
    <property type="match status" value="3"/>
</dbReference>
<evidence type="ECO:0000256" key="2">
    <source>
        <dbReference type="ARBA" id="ARBA00022840"/>
    </source>
</evidence>
<dbReference type="PROSITE" id="PS51456">
    <property type="entry name" value="MYOSIN_MOTOR"/>
    <property type="match status" value="1"/>
</dbReference>
<evidence type="ECO:0000256" key="8">
    <source>
        <dbReference type="SAM" id="MobiDB-lite"/>
    </source>
</evidence>
<dbReference type="InterPro" id="IPR000048">
    <property type="entry name" value="IQ_motif_EF-hand-BS"/>
</dbReference>
<name>A0A485LQX5_9STRA</name>
<dbReference type="Gene3D" id="1.25.40.20">
    <property type="entry name" value="Ankyrin repeat-containing domain"/>
    <property type="match status" value="2"/>
</dbReference>
<dbReference type="InterPro" id="IPR036961">
    <property type="entry name" value="Kinesin_motor_dom_sf"/>
</dbReference>
<dbReference type="InterPro" id="IPR001849">
    <property type="entry name" value="PH_domain"/>
</dbReference>
<dbReference type="Pfam" id="PF14186">
    <property type="entry name" value="Aida_C2"/>
    <property type="match status" value="1"/>
</dbReference>
<dbReference type="SMART" id="SM00015">
    <property type="entry name" value="IQ"/>
    <property type="match status" value="9"/>
</dbReference>
<keyword evidence="14" id="KW-1185">Reference proteome</keyword>
<feature type="repeat" description="ANK" evidence="6">
    <location>
        <begin position="1202"/>
        <end position="1223"/>
    </location>
</feature>
<dbReference type="SUPFAM" id="SSF50729">
    <property type="entry name" value="PH domain-like"/>
    <property type="match status" value="1"/>
</dbReference>
<dbReference type="Gene3D" id="3.40.850.10">
    <property type="entry name" value="Kinesin motor domain"/>
    <property type="match status" value="1"/>
</dbReference>
<dbReference type="FunFam" id="1.10.10.820:FF:000001">
    <property type="entry name" value="Myosin heavy chain"/>
    <property type="match status" value="1"/>
</dbReference>
<dbReference type="Gene3D" id="1.20.120.720">
    <property type="entry name" value="Myosin VI head, motor domain, U50 subdomain"/>
    <property type="match status" value="1"/>
</dbReference>
<dbReference type="Gene3D" id="2.60.40.150">
    <property type="entry name" value="C2 domain"/>
    <property type="match status" value="1"/>
</dbReference>
<dbReference type="Pfam" id="PF12796">
    <property type="entry name" value="Ank_2"/>
    <property type="match status" value="1"/>
</dbReference>
<accession>A0A485LQX5</accession>
<keyword evidence="4 7" id="KW-0505">Motor protein</keyword>
<dbReference type="CDD" id="cd14892">
    <property type="entry name" value="MYSc_Myo31"/>
    <property type="match status" value="1"/>
</dbReference>
<dbReference type="SMART" id="SM00233">
    <property type="entry name" value="PH"/>
    <property type="match status" value="1"/>
</dbReference>
<dbReference type="EMBL" id="CAADRA010007242">
    <property type="protein sequence ID" value="VFT99524.1"/>
    <property type="molecule type" value="Genomic_DNA"/>
</dbReference>
<evidence type="ECO:0000256" key="4">
    <source>
        <dbReference type="ARBA" id="ARBA00023175"/>
    </source>
</evidence>
<keyword evidence="5 7" id="KW-0009">Actin-binding</keyword>
<dbReference type="PROSITE" id="PS51911">
    <property type="entry name" value="C2_AIDA"/>
    <property type="match status" value="1"/>
</dbReference>
<evidence type="ECO:0000259" key="9">
    <source>
        <dbReference type="PROSITE" id="PS50003"/>
    </source>
</evidence>
<dbReference type="InterPro" id="IPR027417">
    <property type="entry name" value="P-loop_NTPase"/>
</dbReference>
<dbReference type="Proteomes" id="UP000332933">
    <property type="component" value="Unassembled WGS sequence"/>
</dbReference>
<dbReference type="PROSITE" id="PS50297">
    <property type="entry name" value="ANK_REP_REGION"/>
    <property type="match status" value="1"/>
</dbReference>
<evidence type="ECO:0000256" key="3">
    <source>
        <dbReference type="ARBA" id="ARBA00023123"/>
    </source>
</evidence>
<dbReference type="GO" id="GO:0005737">
    <property type="term" value="C:cytoplasm"/>
    <property type="evidence" value="ECO:0007669"/>
    <property type="project" value="TreeGrafter"/>
</dbReference>
<dbReference type="GO" id="GO:0016459">
    <property type="term" value="C:myosin complex"/>
    <property type="evidence" value="ECO:0007669"/>
    <property type="project" value="UniProtKB-KW"/>
</dbReference>
<dbReference type="InterPro" id="IPR035892">
    <property type="entry name" value="C2_domain_sf"/>
</dbReference>
<proteinExistence type="inferred from homology"/>
<reference evidence="13 14" key="1">
    <citation type="submission" date="2019-03" db="EMBL/GenBank/DDBJ databases">
        <authorList>
            <person name="Gaulin E."/>
            <person name="Dumas B."/>
        </authorList>
    </citation>
    <scope>NUCLEOTIDE SEQUENCE [LARGE SCALE GENOMIC DNA]</scope>
    <source>
        <strain evidence="13">CBS 568.67</strain>
    </source>
</reference>
<keyword evidence="6" id="KW-0040">ANK repeat</keyword>
<dbReference type="CDD" id="cd00821">
    <property type="entry name" value="PH"/>
    <property type="match status" value="1"/>
</dbReference>
<dbReference type="EMBL" id="VJMH01007216">
    <property type="protein sequence ID" value="KAF0685172.1"/>
    <property type="molecule type" value="Genomic_DNA"/>
</dbReference>
<dbReference type="GO" id="GO:0005524">
    <property type="term" value="F:ATP binding"/>
    <property type="evidence" value="ECO:0007669"/>
    <property type="project" value="UniProtKB-UniRule"/>
</dbReference>